<keyword evidence="4" id="KW-1185">Reference proteome</keyword>
<dbReference type="PANTHER" id="PTHR43022:SF1">
    <property type="entry name" value="PROTEIN SMF"/>
    <property type="match status" value="1"/>
</dbReference>
<dbReference type="Pfam" id="PF02481">
    <property type="entry name" value="DNA_processg_A"/>
    <property type="match status" value="1"/>
</dbReference>
<feature type="domain" description="Smf/DprA SLOG" evidence="2">
    <location>
        <begin position="115"/>
        <end position="324"/>
    </location>
</feature>
<reference evidence="3 4" key="1">
    <citation type="journal article" date="2013" name="ISME J.">
        <title>A metabolic model for members of the genus Tetrasphaera involved in enhanced biological phosphorus removal.</title>
        <authorList>
            <person name="Kristiansen R."/>
            <person name="Nguyen H.T.T."/>
            <person name="Saunders A.M."/>
            <person name="Nielsen J.L."/>
            <person name="Wimmer R."/>
            <person name="Le V.Q."/>
            <person name="McIlroy S.J."/>
            <person name="Petrovski S."/>
            <person name="Seviour R.J."/>
            <person name="Calteau A."/>
            <person name="Nielsen K.L."/>
            <person name="Nielsen P.H."/>
        </authorList>
    </citation>
    <scope>NUCLEOTIDE SEQUENCE [LARGE SCALE GENOMIC DNA]</scope>
    <source>
        <strain evidence="3 4">Ben 74</strain>
    </source>
</reference>
<proteinExistence type="inferred from homology"/>
<organism evidence="3 4">
    <name type="scientific">Nostocoides jenkinsii Ben 74</name>
    <dbReference type="NCBI Taxonomy" id="1193518"/>
    <lineage>
        <taxon>Bacteria</taxon>
        <taxon>Bacillati</taxon>
        <taxon>Actinomycetota</taxon>
        <taxon>Actinomycetes</taxon>
        <taxon>Micrococcales</taxon>
        <taxon>Intrasporangiaceae</taxon>
        <taxon>Nostocoides</taxon>
    </lineage>
</organism>
<sequence length="406" mass="42193">MTPAHVGPNVEVEREVITQQEVAAEGVVAERGVAAERGVVAERDARILLARLAEPGDEIVQRELSVVGYEGLAQDVLGPQRSAAAKRLGPRLERLRGDGGLPNDDAIAARLDARIITPADSEWPAGLADLEHPPHCLWVRGPVRLDVVCRRSVAIVGARAATAYGVDRASEIASGLASRGFAVISGAAFGIDGAAHRGALAVQGITVAVLACGIDRPYPQAHSALIQEIGRAGAVVTELPPGAAPYRGRFLLRNRLLAAMSGGVVVIEAAMRSGSLQTAGRAAAIGRPVGALPGPVTSMASGGCHQAIRDQLAVLVTDAAEVADLVGDYGRDVAEPARGPEVVGDRLPPEQRALWEVLPVRHPATAAELAERAVLAHTTALAALASLELLGLAERTGDLWHRPRAS</sequence>
<dbReference type="AlphaFoldDB" id="A0A077MFC0"/>
<evidence type="ECO:0000259" key="2">
    <source>
        <dbReference type="Pfam" id="PF02481"/>
    </source>
</evidence>
<evidence type="ECO:0000313" key="3">
    <source>
        <dbReference type="EMBL" id="CCI53798.1"/>
    </source>
</evidence>
<dbReference type="GO" id="GO:0009294">
    <property type="term" value="P:DNA-mediated transformation"/>
    <property type="evidence" value="ECO:0007669"/>
    <property type="project" value="InterPro"/>
</dbReference>
<dbReference type="PANTHER" id="PTHR43022">
    <property type="entry name" value="PROTEIN SMF"/>
    <property type="match status" value="1"/>
</dbReference>
<dbReference type="SUPFAM" id="SSF102405">
    <property type="entry name" value="MCP/YpsA-like"/>
    <property type="match status" value="1"/>
</dbReference>
<dbReference type="OrthoDB" id="9785707at2"/>
<gene>
    <name evidence="3" type="ORF">BN13_480020</name>
</gene>
<comment type="similarity">
    <text evidence="1">Belongs to the DprA/Smf family.</text>
</comment>
<dbReference type="Proteomes" id="UP000035720">
    <property type="component" value="Unassembled WGS sequence"/>
</dbReference>
<evidence type="ECO:0000256" key="1">
    <source>
        <dbReference type="ARBA" id="ARBA00006525"/>
    </source>
</evidence>
<protein>
    <recommendedName>
        <fullName evidence="2">Smf/DprA SLOG domain-containing protein</fullName>
    </recommendedName>
</protein>
<comment type="caution">
    <text evidence="3">The sequence shown here is derived from an EMBL/GenBank/DDBJ whole genome shotgun (WGS) entry which is preliminary data.</text>
</comment>
<dbReference type="STRING" id="1193518.BN13_480020"/>
<dbReference type="RefSeq" id="WP_053079765.1">
    <property type="nucleotide sequence ID" value="NZ_HF571038.1"/>
</dbReference>
<dbReference type="InterPro" id="IPR003488">
    <property type="entry name" value="DprA"/>
</dbReference>
<accession>A0A077MFC0</accession>
<dbReference type="NCBIfam" id="TIGR00732">
    <property type="entry name" value="dprA"/>
    <property type="match status" value="1"/>
</dbReference>
<name>A0A077MFC0_9MICO</name>
<evidence type="ECO:0000313" key="4">
    <source>
        <dbReference type="Proteomes" id="UP000035720"/>
    </source>
</evidence>
<dbReference type="InterPro" id="IPR057666">
    <property type="entry name" value="DrpA_SLOG"/>
</dbReference>
<dbReference type="EMBL" id="CAJC01000159">
    <property type="protein sequence ID" value="CCI53798.1"/>
    <property type="molecule type" value="Genomic_DNA"/>
</dbReference>
<dbReference type="Gene3D" id="3.40.50.450">
    <property type="match status" value="1"/>
</dbReference>